<dbReference type="Proteomes" id="UP000284333">
    <property type="component" value="Unassembled WGS sequence"/>
</dbReference>
<feature type="signal peptide" evidence="1">
    <location>
        <begin position="1"/>
        <end position="29"/>
    </location>
</feature>
<name>A0A3S3AQH1_9NOCA</name>
<dbReference type="PROSITE" id="PS51257">
    <property type="entry name" value="PROKAR_LIPOPROTEIN"/>
    <property type="match status" value="1"/>
</dbReference>
<dbReference type="InterPro" id="IPR024520">
    <property type="entry name" value="DUF3558"/>
</dbReference>
<evidence type="ECO:0000313" key="2">
    <source>
        <dbReference type="EMBL" id="RVW05995.1"/>
    </source>
</evidence>
<evidence type="ECO:0000313" key="3">
    <source>
        <dbReference type="Proteomes" id="UP000284333"/>
    </source>
</evidence>
<feature type="chain" id="PRO_5039464843" evidence="1">
    <location>
        <begin position="30"/>
        <end position="185"/>
    </location>
</feature>
<keyword evidence="3" id="KW-1185">Reference proteome</keyword>
<dbReference type="OrthoDB" id="4552889at2"/>
<sequence>MRRTSVGVVRGRLQVRAVLGAVCSVVLLAGCGGAVSGESAPAGPAPGDPVFSPCDDIPDDAIREVGMDPATKSRDILDVHQPGWNICGWNSDQYSLSVFSTVYTFDDLRNNSEYEDFEAIQAGDRDALAFRSTAYPASQRSYLALRSAEGMVMVVVTDWDEDPAKQAPARVVLEATRTLLPHLPQ</sequence>
<proteinExistence type="predicted"/>
<dbReference type="Pfam" id="PF12079">
    <property type="entry name" value="DUF3558"/>
    <property type="match status" value="1"/>
</dbReference>
<protein>
    <submittedName>
        <fullName evidence="2">DUF3558 domain-containing protein</fullName>
    </submittedName>
</protein>
<comment type="caution">
    <text evidence="2">The sequence shown here is derived from an EMBL/GenBank/DDBJ whole genome shotgun (WGS) entry which is preliminary data.</text>
</comment>
<organism evidence="2 3">
    <name type="scientific">Rhodococcus spongiicola</name>
    <dbReference type="NCBI Taxonomy" id="2487352"/>
    <lineage>
        <taxon>Bacteria</taxon>
        <taxon>Bacillati</taxon>
        <taxon>Actinomycetota</taxon>
        <taxon>Actinomycetes</taxon>
        <taxon>Mycobacteriales</taxon>
        <taxon>Nocardiaceae</taxon>
        <taxon>Rhodococcus</taxon>
    </lineage>
</organism>
<gene>
    <name evidence="2" type="ORF">EF834_00505</name>
</gene>
<keyword evidence="1" id="KW-0732">Signal</keyword>
<dbReference type="AlphaFoldDB" id="A0A3S3AQH1"/>
<accession>A0A3S3AQH1</accession>
<reference evidence="2 3" key="1">
    <citation type="submission" date="2018-11" db="EMBL/GenBank/DDBJ databases">
        <title>Rhodococcus spongicola sp. nov. and Rhodococcus xishaensis sp. nov. from marine sponges.</title>
        <authorList>
            <person name="Li L."/>
            <person name="Lin H.W."/>
        </authorList>
    </citation>
    <scope>NUCLEOTIDE SEQUENCE [LARGE SCALE GENOMIC DNA]</scope>
    <source>
        <strain evidence="2 3">LHW50502</strain>
    </source>
</reference>
<evidence type="ECO:0000256" key="1">
    <source>
        <dbReference type="SAM" id="SignalP"/>
    </source>
</evidence>
<dbReference type="EMBL" id="RKLN01000001">
    <property type="protein sequence ID" value="RVW05995.1"/>
    <property type="molecule type" value="Genomic_DNA"/>
</dbReference>